<evidence type="ECO:0000313" key="1">
    <source>
        <dbReference type="EMBL" id="MEQ2434309.1"/>
    </source>
</evidence>
<accession>A0ABV1DYX6</accession>
<organism evidence="1 2">
    <name type="scientific">Blautia caccae</name>
    <dbReference type="NCBI Taxonomy" id="3133175"/>
    <lineage>
        <taxon>Bacteria</taxon>
        <taxon>Bacillati</taxon>
        <taxon>Bacillota</taxon>
        <taxon>Clostridia</taxon>
        <taxon>Lachnospirales</taxon>
        <taxon>Lachnospiraceae</taxon>
        <taxon>Blautia</taxon>
    </lineage>
</organism>
<protein>
    <recommendedName>
        <fullName evidence="3">HK97 gp10 family phage protein</fullName>
    </recommendedName>
</protein>
<evidence type="ECO:0008006" key="3">
    <source>
        <dbReference type="Google" id="ProtNLM"/>
    </source>
</evidence>
<gene>
    <name evidence="1" type="ORF">WMO65_25265</name>
</gene>
<reference evidence="1 2" key="1">
    <citation type="submission" date="2024-03" db="EMBL/GenBank/DDBJ databases">
        <title>Human intestinal bacterial collection.</title>
        <authorList>
            <person name="Pauvert C."/>
            <person name="Hitch T.C.A."/>
            <person name="Clavel T."/>
        </authorList>
    </citation>
    <scope>NUCLEOTIDE SEQUENCE [LARGE SCALE GENOMIC DNA]</scope>
    <source>
        <strain evidence="1 2">CLA-SR-H028</strain>
    </source>
</reference>
<name>A0ABV1DYX6_9FIRM</name>
<keyword evidence="2" id="KW-1185">Reference proteome</keyword>
<comment type="caution">
    <text evidence="1">The sequence shown here is derived from an EMBL/GenBank/DDBJ whole genome shotgun (WGS) entry which is preliminary data.</text>
</comment>
<evidence type="ECO:0000313" key="2">
    <source>
        <dbReference type="Proteomes" id="UP001457898"/>
    </source>
</evidence>
<dbReference type="EMBL" id="JBBMFP010000040">
    <property type="protein sequence ID" value="MEQ2434309.1"/>
    <property type="molecule type" value="Genomic_DNA"/>
</dbReference>
<sequence>MFDFDEMYRELGRMPQRAEKALVAYGKTVAADLQRKAQEERPWTDRTAHARQRMKGYCKVTDTGIRIYLAHGVNYGAQLEFGHEEKYAIIYPTLKKEAPAVIKSCWKMIGGMK</sequence>
<dbReference type="Proteomes" id="UP001457898">
    <property type="component" value="Unassembled WGS sequence"/>
</dbReference>
<proteinExistence type="predicted"/>
<dbReference type="RefSeq" id="WP_349064755.1">
    <property type="nucleotide sequence ID" value="NZ_JBBMFP010000040.1"/>
</dbReference>